<name>A0AAD9PDZ8_RIDPI</name>
<protein>
    <submittedName>
        <fullName evidence="2">Uncharacterized protein</fullName>
    </submittedName>
</protein>
<feature type="compositionally biased region" description="Polar residues" evidence="1">
    <location>
        <begin position="385"/>
        <end position="394"/>
    </location>
</feature>
<evidence type="ECO:0000313" key="3">
    <source>
        <dbReference type="Proteomes" id="UP001209878"/>
    </source>
</evidence>
<evidence type="ECO:0000313" key="2">
    <source>
        <dbReference type="EMBL" id="KAK2193057.1"/>
    </source>
</evidence>
<sequence>MNYAVAAALCRHWRKPKIHDQEVACLEPKIHGLENVCLEANIYDLDIVCLETKIHDLDMVSGGKLLENKEARQKISVKPKKTRPGSRHPRTRTASPQQKPTSPLPQVIEEPQPLEPVVSLARDKAVVTPSEKKTQDVKVMEKSEAPEEKKMRRISSEGDSTQEPSGPAVVKKDNLSPGQKKDDDSPTGANTEFSQMFNKLKQKSQKKVTAPTDEKENVVLKTAPKESNVVTSPTKPPLTDAHPNVSKTEETVARVTDKETPEEAPRPVPAANKESTPEITLTPVKEAATEEPPKPKEEPVESKKDTETPVEPKLKHRDEIRVTQVRRVPSERIGKTVNLRDGNGTPESKVKRRMVSSDGSSLEALHSAQLNSMEWLADRQKKTTETGSKTSLTPKKTKEEEQSSVKVSRVPSDRKTQEVQLREKSDAPEDKARRRISSDGGSVEKRPSTRPTSMQEPFGPAVVKKDNLSPGQKKDDDSPTGANTEFSQMFNKLKQKSQKKVTAPTDEKENVVLKTAPKESNVVTSSKPPQTDPPSTVSKTEEPVKESAVPKQKTVFVINKGEPKGAKLEPPPADETVVKRSSPLLKDRTRRQTLPTSPSLVRVQTPEKDGDASKVKRSASQRKQTEPATSTQVSSSAGSGLIRAATVVPKKLPSEETPSNVPPWAAMARKKTSKFEQNMKLKAGAEEGKESVKSADSKPDSVTEPAASVTDTGSTNTSSNATTKPAVLIIKPAISSSISSTVSSTTTKPAVSNMTTKSAVSSTTTKPAVSSATTKPSVLIIAAKPVASTTTAKPAVSNTATKPALSTTKPSGGVLKTHGSTTVFAPSLRSKAPTSNVVDSNKTNDETKSSEQTILTSDRKENFSGNRKSRVLDMVKNWQNPQVNAQIREFCEKVNRA</sequence>
<keyword evidence="3" id="KW-1185">Reference proteome</keyword>
<comment type="caution">
    <text evidence="2">The sequence shown here is derived from an EMBL/GenBank/DDBJ whole genome shotgun (WGS) entry which is preliminary data.</text>
</comment>
<feature type="compositionally biased region" description="Basic and acidic residues" evidence="1">
    <location>
        <begin position="411"/>
        <end position="432"/>
    </location>
</feature>
<feature type="region of interest" description="Disordered" evidence="1">
    <location>
        <begin position="70"/>
        <end position="725"/>
    </location>
</feature>
<feature type="compositionally biased region" description="Basic residues" evidence="1">
    <location>
        <begin position="75"/>
        <end position="91"/>
    </location>
</feature>
<reference evidence="2" key="1">
    <citation type="journal article" date="2023" name="Mol. Biol. Evol.">
        <title>Third-Generation Sequencing Reveals the Adaptive Role of the Epigenome in Three Deep-Sea Polychaetes.</title>
        <authorList>
            <person name="Perez M."/>
            <person name="Aroh O."/>
            <person name="Sun Y."/>
            <person name="Lan Y."/>
            <person name="Juniper S.K."/>
            <person name="Young C.R."/>
            <person name="Angers B."/>
            <person name="Qian P.Y."/>
        </authorList>
    </citation>
    <scope>NUCLEOTIDE SEQUENCE</scope>
    <source>
        <strain evidence="2">R07B-5</strain>
    </source>
</reference>
<proteinExistence type="predicted"/>
<feature type="compositionally biased region" description="Polar residues" evidence="1">
    <location>
        <begin position="480"/>
        <end position="490"/>
    </location>
</feature>
<feature type="compositionally biased region" description="Basic and acidic residues" evidence="1">
    <location>
        <begin position="463"/>
        <end position="477"/>
    </location>
</feature>
<feature type="compositionally biased region" description="Basic and acidic residues" evidence="1">
    <location>
        <begin position="673"/>
        <end position="701"/>
    </location>
</feature>
<evidence type="ECO:0000256" key="1">
    <source>
        <dbReference type="SAM" id="MobiDB-lite"/>
    </source>
</evidence>
<dbReference type="AlphaFoldDB" id="A0AAD9PDZ8"/>
<dbReference type="Proteomes" id="UP001209878">
    <property type="component" value="Unassembled WGS sequence"/>
</dbReference>
<dbReference type="EMBL" id="JAODUO010000017">
    <property type="protein sequence ID" value="KAK2193057.1"/>
    <property type="molecule type" value="Genomic_DNA"/>
</dbReference>
<feature type="compositionally biased region" description="Polar residues" evidence="1">
    <location>
        <begin position="521"/>
        <end position="538"/>
    </location>
</feature>
<feature type="compositionally biased region" description="Low complexity" evidence="1">
    <location>
        <begin position="708"/>
        <end position="725"/>
    </location>
</feature>
<feature type="compositionally biased region" description="Polar residues" evidence="1">
    <location>
        <begin position="788"/>
        <end position="810"/>
    </location>
</feature>
<feature type="region of interest" description="Disordered" evidence="1">
    <location>
        <begin position="788"/>
        <end position="854"/>
    </location>
</feature>
<feature type="compositionally biased region" description="Basic and acidic residues" evidence="1">
    <location>
        <begin position="170"/>
        <end position="184"/>
    </location>
</feature>
<feature type="compositionally biased region" description="Basic and acidic residues" evidence="1">
    <location>
        <begin position="605"/>
        <end position="614"/>
    </location>
</feature>
<feature type="compositionally biased region" description="Polar residues" evidence="1">
    <location>
        <begin position="187"/>
        <end position="197"/>
    </location>
</feature>
<feature type="compositionally biased region" description="Polar residues" evidence="1">
    <location>
        <begin position="832"/>
        <end position="841"/>
    </location>
</feature>
<feature type="compositionally biased region" description="Basic and acidic residues" evidence="1">
    <location>
        <begin position="247"/>
        <end position="265"/>
    </location>
</feature>
<feature type="compositionally biased region" description="Polar residues" evidence="1">
    <location>
        <begin position="626"/>
        <end position="638"/>
    </location>
</feature>
<accession>A0AAD9PDZ8</accession>
<feature type="compositionally biased region" description="Basic and acidic residues" evidence="1">
    <location>
        <begin position="287"/>
        <end position="321"/>
    </location>
</feature>
<feature type="region of interest" description="Disordered" evidence="1">
    <location>
        <begin position="739"/>
        <end position="774"/>
    </location>
</feature>
<feature type="compositionally biased region" description="Basic and acidic residues" evidence="1">
    <location>
        <begin position="121"/>
        <end position="156"/>
    </location>
</feature>
<feature type="compositionally biased region" description="Polar residues" evidence="1">
    <location>
        <begin position="92"/>
        <end position="101"/>
    </location>
</feature>
<gene>
    <name evidence="2" type="ORF">NP493_17g00007</name>
</gene>
<organism evidence="2 3">
    <name type="scientific">Ridgeia piscesae</name>
    <name type="common">Tubeworm</name>
    <dbReference type="NCBI Taxonomy" id="27915"/>
    <lineage>
        <taxon>Eukaryota</taxon>
        <taxon>Metazoa</taxon>
        <taxon>Spiralia</taxon>
        <taxon>Lophotrochozoa</taxon>
        <taxon>Annelida</taxon>
        <taxon>Polychaeta</taxon>
        <taxon>Sedentaria</taxon>
        <taxon>Canalipalpata</taxon>
        <taxon>Sabellida</taxon>
        <taxon>Siboglinidae</taxon>
        <taxon>Ridgeia</taxon>
    </lineage>
</organism>